<evidence type="ECO:0000256" key="2">
    <source>
        <dbReference type="SAM" id="SignalP"/>
    </source>
</evidence>
<evidence type="ECO:0000313" key="4">
    <source>
        <dbReference type="Proteomes" id="UP001139319"/>
    </source>
</evidence>
<keyword evidence="4" id="KW-1185">Reference proteome</keyword>
<keyword evidence="1" id="KW-0175">Coiled coil</keyword>
<dbReference type="PROSITE" id="PS51257">
    <property type="entry name" value="PROKAR_LIPOPROTEIN"/>
    <property type="match status" value="1"/>
</dbReference>
<protein>
    <recommendedName>
        <fullName evidence="5">RND efflux pump membrane fusion protein barrel-sandwich domain-containing protein</fullName>
    </recommendedName>
</protein>
<reference evidence="3" key="1">
    <citation type="submission" date="2022-05" db="EMBL/GenBank/DDBJ databases">
        <authorList>
            <person name="Sun H.-N."/>
        </authorList>
    </citation>
    <scope>NUCLEOTIDE SEQUENCE</scope>
    <source>
        <strain evidence="3">HB14</strain>
    </source>
</reference>
<feature type="signal peptide" evidence="2">
    <location>
        <begin position="1"/>
        <end position="23"/>
    </location>
</feature>
<dbReference type="EMBL" id="JAMFTH010000001">
    <property type="protein sequence ID" value="MCP8899283.1"/>
    <property type="molecule type" value="Genomic_DNA"/>
</dbReference>
<gene>
    <name evidence="3" type="ORF">M6D89_08255</name>
</gene>
<sequence>MKSLRTATSIATLLALGVLTACSEQNETSSVEQAQETVEKEVVEPTAQAVEEAEAAVAQAAAEVEAEMEEAEAEMDAAYGEKPFIVLTEEAELSATVVSIDQESREVTLATADQEMTLVIGEQVQNLDQVQKGDEVLAAYTEQLTLELIDGEGLDAGEGLLEIAERAEQGQLPGMLAGKTQVRVFMVEAIDLEDNTFKLRNVEGQVREFVARNPANLKAAQVGDALVATISSMVAVEVVHPE</sequence>
<evidence type="ECO:0000313" key="3">
    <source>
        <dbReference type="EMBL" id="MCP8899283.1"/>
    </source>
</evidence>
<feature type="coiled-coil region" evidence="1">
    <location>
        <begin position="50"/>
        <end position="81"/>
    </location>
</feature>
<keyword evidence="2" id="KW-0732">Signal</keyword>
<accession>A0A9X2HVP5</accession>
<dbReference type="AlphaFoldDB" id="A0A9X2HVP5"/>
<feature type="chain" id="PRO_5040741339" description="RND efflux pump membrane fusion protein barrel-sandwich domain-containing protein" evidence="2">
    <location>
        <begin position="24"/>
        <end position="242"/>
    </location>
</feature>
<evidence type="ECO:0000256" key="1">
    <source>
        <dbReference type="SAM" id="Coils"/>
    </source>
</evidence>
<organism evidence="3 4">
    <name type="scientific">Gilvimarinus xylanilyticus</name>
    <dbReference type="NCBI Taxonomy" id="2944139"/>
    <lineage>
        <taxon>Bacteria</taxon>
        <taxon>Pseudomonadati</taxon>
        <taxon>Pseudomonadota</taxon>
        <taxon>Gammaproteobacteria</taxon>
        <taxon>Cellvibrionales</taxon>
        <taxon>Cellvibrionaceae</taxon>
        <taxon>Gilvimarinus</taxon>
    </lineage>
</organism>
<name>A0A9X2HVP5_9GAMM</name>
<dbReference type="Proteomes" id="UP001139319">
    <property type="component" value="Unassembled WGS sequence"/>
</dbReference>
<dbReference type="RefSeq" id="WP_253967536.1">
    <property type="nucleotide sequence ID" value="NZ_JAMFTH010000001.1"/>
</dbReference>
<proteinExistence type="predicted"/>
<reference evidence="3" key="2">
    <citation type="submission" date="2023-01" db="EMBL/GenBank/DDBJ databases">
        <title>Gilvimarinus xylanilyticus HB14 isolated from Caulerpa lentillifera aquaculture base in Hainan, China.</title>
        <authorList>
            <person name="Zhang Y.-J."/>
        </authorList>
    </citation>
    <scope>NUCLEOTIDE SEQUENCE</scope>
    <source>
        <strain evidence="3">HB14</strain>
    </source>
</reference>
<comment type="caution">
    <text evidence="3">The sequence shown here is derived from an EMBL/GenBank/DDBJ whole genome shotgun (WGS) entry which is preliminary data.</text>
</comment>
<evidence type="ECO:0008006" key="5">
    <source>
        <dbReference type="Google" id="ProtNLM"/>
    </source>
</evidence>